<sequence>MAQPTTLVATSLVALGGGTGAVLRYHLGRAVGALFPTAALAFPYATLTANVVGSLCMGLLAGWLARYGSAEAEGWRLLLGVGLLGGFTTFSSFSLEVMLLWERGAPGLAALYAIVSVAAGVAGLFLGLIVMRMAA</sequence>
<keyword evidence="9 12" id="KW-0407">Ion channel</keyword>
<dbReference type="InterPro" id="IPR003691">
    <property type="entry name" value="FluC"/>
</dbReference>
<evidence type="ECO:0000313" key="14">
    <source>
        <dbReference type="Proteomes" id="UP000035287"/>
    </source>
</evidence>
<comment type="subcellular location">
    <subcellularLocation>
        <location evidence="1 12">Cell membrane</location>
        <topology evidence="1 12">Multi-pass membrane protein</topology>
    </subcellularLocation>
</comment>
<evidence type="ECO:0000256" key="7">
    <source>
        <dbReference type="ARBA" id="ARBA00023065"/>
    </source>
</evidence>
<keyword evidence="6 12" id="KW-0915">Sodium</keyword>
<dbReference type="RefSeq" id="WP_047821805.1">
    <property type="nucleotide sequence ID" value="NZ_CP011770.1"/>
</dbReference>
<dbReference type="GO" id="GO:0062054">
    <property type="term" value="F:fluoride channel activity"/>
    <property type="evidence" value="ECO:0007669"/>
    <property type="project" value="UniProtKB-UniRule"/>
</dbReference>
<keyword evidence="4 12" id="KW-0812">Transmembrane</keyword>
<proteinExistence type="inferred from homology"/>
<evidence type="ECO:0000256" key="9">
    <source>
        <dbReference type="ARBA" id="ARBA00023303"/>
    </source>
</evidence>
<keyword evidence="5 12" id="KW-1133">Transmembrane helix</keyword>
<comment type="catalytic activity">
    <reaction evidence="11">
        <text>fluoride(in) = fluoride(out)</text>
        <dbReference type="Rhea" id="RHEA:76159"/>
        <dbReference type="ChEBI" id="CHEBI:17051"/>
    </reaction>
    <physiologicalReaction direction="left-to-right" evidence="11">
        <dbReference type="Rhea" id="RHEA:76160"/>
    </physiologicalReaction>
</comment>
<dbReference type="HAMAP" id="MF_00454">
    <property type="entry name" value="FluC"/>
    <property type="match status" value="1"/>
</dbReference>
<keyword evidence="14" id="KW-1185">Reference proteome</keyword>
<organism evidence="13 14">
    <name type="scientific">Croceicoccus naphthovorans</name>
    <dbReference type="NCBI Taxonomy" id="1348774"/>
    <lineage>
        <taxon>Bacteria</taxon>
        <taxon>Pseudomonadati</taxon>
        <taxon>Pseudomonadota</taxon>
        <taxon>Alphaproteobacteria</taxon>
        <taxon>Sphingomonadales</taxon>
        <taxon>Erythrobacteraceae</taxon>
        <taxon>Croceicoccus</taxon>
    </lineage>
</organism>
<dbReference type="GO" id="GO:0046872">
    <property type="term" value="F:metal ion binding"/>
    <property type="evidence" value="ECO:0007669"/>
    <property type="project" value="UniProtKB-KW"/>
</dbReference>
<dbReference type="PANTHER" id="PTHR28259">
    <property type="entry name" value="FLUORIDE EXPORT PROTEIN 1-RELATED"/>
    <property type="match status" value="1"/>
</dbReference>
<comment type="similarity">
    <text evidence="10 12">Belongs to the fluoride channel Fluc/FEX (TC 1.A.43) family.</text>
</comment>
<evidence type="ECO:0000256" key="12">
    <source>
        <dbReference type="HAMAP-Rule" id="MF_00454"/>
    </source>
</evidence>
<evidence type="ECO:0000256" key="3">
    <source>
        <dbReference type="ARBA" id="ARBA00022519"/>
    </source>
</evidence>
<evidence type="ECO:0000256" key="11">
    <source>
        <dbReference type="ARBA" id="ARBA00035585"/>
    </source>
</evidence>
<dbReference type="GO" id="GO:0005886">
    <property type="term" value="C:plasma membrane"/>
    <property type="evidence" value="ECO:0007669"/>
    <property type="project" value="UniProtKB-SubCell"/>
</dbReference>
<keyword evidence="3" id="KW-0997">Cell inner membrane</keyword>
<dbReference type="PATRIC" id="fig|1348774.3.peg.2919"/>
<evidence type="ECO:0000256" key="5">
    <source>
        <dbReference type="ARBA" id="ARBA00022989"/>
    </source>
</evidence>
<comment type="activity regulation">
    <text evidence="12">Na(+) is not transported, but it plays an essential structural role and its presence is essential for fluoride channel function.</text>
</comment>
<evidence type="ECO:0000256" key="1">
    <source>
        <dbReference type="ARBA" id="ARBA00004651"/>
    </source>
</evidence>
<dbReference type="Pfam" id="PF02537">
    <property type="entry name" value="CRCB"/>
    <property type="match status" value="1"/>
</dbReference>
<feature type="transmembrane region" description="Helical" evidence="12">
    <location>
        <begin position="77"/>
        <end position="101"/>
    </location>
</feature>
<keyword evidence="7 12" id="KW-0406">Ion transport</keyword>
<dbReference type="PANTHER" id="PTHR28259:SF1">
    <property type="entry name" value="FLUORIDE EXPORT PROTEIN 1-RELATED"/>
    <property type="match status" value="1"/>
</dbReference>
<feature type="transmembrane region" description="Helical" evidence="12">
    <location>
        <begin position="107"/>
        <end position="131"/>
    </location>
</feature>
<keyword evidence="2 12" id="KW-1003">Cell membrane</keyword>
<name>A0A0G3XJN4_9SPHN</name>
<dbReference type="AlphaFoldDB" id="A0A0G3XJN4"/>
<dbReference type="STRING" id="1348774.AB433_13880"/>
<protein>
    <recommendedName>
        <fullName evidence="12">Fluoride-specific ion channel FluC</fullName>
    </recommendedName>
</protein>
<dbReference type="EMBL" id="CP011770">
    <property type="protein sequence ID" value="AKM10809.1"/>
    <property type="molecule type" value="Genomic_DNA"/>
</dbReference>
<comment type="function">
    <text evidence="12">Fluoride-specific ion channel. Important for reducing fluoride concentration in the cell, thus reducing its toxicity.</text>
</comment>
<dbReference type="OrthoDB" id="9806299at2"/>
<keyword evidence="12" id="KW-0813">Transport</keyword>
<feature type="binding site" evidence="12">
    <location>
        <position position="85"/>
    </location>
    <ligand>
        <name>Na(+)</name>
        <dbReference type="ChEBI" id="CHEBI:29101"/>
        <note>structural</note>
    </ligand>
</feature>
<evidence type="ECO:0000256" key="4">
    <source>
        <dbReference type="ARBA" id="ARBA00022692"/>
    </source>
</evidence>
<dbReference type="KEGG" id="cna:AB433_13880"/>
<accession>A0A0G3XJN4</accession>
<evidence type="ECO:0000256" key="6">
    <source>
        <dbReference type="ARBA" id="ARBA00023053"/>
    </source>
</evidence>
<evidence type="ECO:0000256" key="2">
    <source>
        <dbReference type="ARBA" id="ARBA00022475"/>
    </source>
</evidence>
<keyword evidence="8 12" id="KW-0472">Membrane</keyword>
<dbReference type="Proteomes" id="UP000035287">
    <property type="component" value="Chromosome"/>
</dbReference>
<reference evidence="13 14" key="1">
    <citation type="submission" date="2015-06" db="EMBL/GenBank/DDBJ databases">
        <authorList>
            <person name="Zeng Y."/>
            <person name="Huang Y."/>
        </authorList>
    </citation>
    <scope>NUCLEOTIDE SEQUENCE [LARGE SCALE GENOMIC DNA]</scope>
    <source>
        <strain evidence="13 14">PQ-2</strain>
    </source>
</reference>
<dbReference type="GO" id="GO:0140114">
    <property type="term" value="P:cellular detoxification of fluoride"/>
    <property type="evidence" value="ECO:0007669"/>
    <property type="project" value="UniProtKB-UniRule"/>
</dbReference>
<feature type="binding site" evidence="12">
    <location>
        <position position="88"/>
    </location>
    <ligand>
        <name>Na(+)</name>
        <dbReference type="ChEBI" id="CHEBI:29101"/>
        <note>structural</note>
    </ligand>
</feature>
<keyword evidence="12" id="KW-0479">Metal-binding</keyword>
<gene>
    <name evidence="12" type="primary">fluC</name>
    <name evidence="12" type="synonym">crcB</name>
    <name evidence="13" type="ORF">AB433_13880</name>
</gene>
<dbReference type="NCBIfam" id="TIGR00494">
    <property type="entry name" value="crcB"/>
    <property type="match status" value="1"/>
</dbReference>
<evidence type="ECO:0000256" key="10">
    <source>
        <dbReference type="ARBA" id="ARBA00035120"/>
    </source>
</evidence>
<evidence type="ECO:0000256" key="8">
    <source>
        <dbReference type="ARBA" id="ARBA00023136"/>
    </source>
</evidence>
<evidence type="ECO:0000313" key="13">
    <source>
        <dbReference type="EMBL" id="AKM10809.1"/>
    </source>
</evidence>
<feature type="transmembrane region" description="Helical" evidence="12">
    <location>
        <begin position="44"/>
        <end position="65"/>
    </location>
</feature>